<feature type="compositionally biased region" description="Acidic residues" evidence="12">
    <location>
        <begin position="35"/>
        <end position="44"/>
    </location>
</feature>
<evidence type="ECO:0000256" key="12">
    <source>
        <dbReference type="SAM" id="MobiDB-lite"/>
    </source>
</evidence>
<gene>
    <name evidence="13" type="ORF">SI8410_05006547</name>
</gene>
<proteinExistence type="inferred from homology"/>
<evidence type="ECO:0000256" key="2">
    <source>
        <dbReference type="ARBA" id="ARBA00011056"/>
    </source>
</evidence>
<keyword evidence="4" id="KW-0509">mRNA transport</keyword>
<keyword evidence="6" id="KW-0811">Translocation</keyword>
<accession>A0A7I8KF77</accession>
<dbReference type="GO" id="GO:0005737">
    <property type="term" value="C:cytoplasm"/>
    <property type="evidence" value="ECO:0007669"/>
    <property type="project" value="TreeGrafter"/>
</dbReference>
<evidence type="ECO:0000313" key="14">
    <source>
        <dbReference type="Proteomes" id="UP000663760"/>
    </source>
</evidence>
<organism evidence="13 14">
    <name type="scientific">Spirodela intermedia</name>
    <name type="common">Intermediate duckweed</name>
    <dbReference type="NCBI Taxonomy" id="51605"/>
    <lineage>
        <taxon>Eukaryota</taxon>
        <taxon>Viridiplantae</taxon>
        <taxon>Streptophyta</taxon>
        <taxon>Embryophyta</taxon>
        <taxon>Tracheophyta</taxon>
        <taxon>Spermatophyta</taxon>
        <taxon>Magnoliopsida</taxon>
        <taxon>Liliopsida</taxon>
        <taxon>Araceae</taxon>
        <taxon>Lemnoideae</taxon>
        <taxon>Spirodela</taxon>
    </lineage>
</organism>
<protein>
    <recommendedName>
        <fullName evidence="9">mRNA export factor GLE1</fullName>
    </recommendedName>
    <alternativeName>
        <fullName evidence="10">Nucleoporin GLE1</fullName>
    </alternativeName>
</protein>
<comment type="subcellular location">
    <subcellularLocation>
        <location evidence="1">Nucleus</location>
        <location evidence="1">Nuclear pore complex</location>
    </subcellularLocation>
</comment>
<comment type="similarity">
    <text evidence="2">Belongs to the GLE1 family.</text>
</comment>
<evidence type="ECO:0000256" key="10">
    <source>
        <dbReference type="ARBA" id="ARBA00029983"/>
    </source>
</evidence>
<dbReference type="Gene3D" id="1.25.40.510">
    <property type="entry name" value="GLE1-like"/>
    <property type="match status" value="1"/>
</dbReference>
<name>A0A7I8KF77_SPIIN</name>
<reference evidence="13" key="1">
    <citation type="submission" date="2020-02" db="EMBL/GenBank/DDBJ databases">
        <authorList>
            <person name="Scholz U."/>
            <person name="Mascher M."/>
            <person name="Fiebig A."/>
        </authorList>
    </citation>
    <scope>NUCLEOTIDE SEQUENCE</scope>
</reference>
<evidence type="ECO:0000256" key="8">
    <source>
        <dbReference type="ARBA" id="ARBA00023242"/>
    </source>
</evidence>
<dbReference type="GO" id="GO:0044614">
    <property type="term" value="C:nuclear pore cytoplasmic filaments"/>
    <property type="evidence" value="ECO:0007669"/>
    <property type="project" value="TreeGrafter"/>
</dbReference>
<dbReference type="PANTHER" id="PTHR12960">
    <property type="entry name" value="GLE-1-RELATED"/>
    <property type="match status" value="1"/>
</dbReference>
<feature type="region of interest" description="Disordered" evidence="12">
    <location>
        <begin position="201"/>
        <end position="229"/>
    </location>
</feature>
<dbReference type="EMBL" id="LR746268">
    <property type="protein sequence ID" value="CAA7395884.1"/>
    <property type="molecule type" value="Genomic_DNA"/>
</dbReference>
<feature type="compositionally biased region" description="Basic and acidic residues" evidence="12">
    <location>
        <begin position="201"/>
        <end position="219"/>
    </location>
</feature>
<keyword evidence="7" id="KW-0906">Nuclear pore complex</keyword>
<evidence type="ECO:0000256" key="1">
    <source>
        <dbReference type="ARBA" id="ARBA00004567"/>
    </source>
</evidence>
<dbReference type="GO" id="GO:0015031">
    <property type="term" value="P:protein transport"/>
    <property type="evidence" value="ECO:0007669"/>
    <property type="project" value="UniProtKB-KW"/>
</dbReference>
<dbReference type="GO" id="GO:0016973">
    <property type="term" value="P:poly(A)+ mRNA export from nucleus"/>
    <property type="evidence" value="ECO:0007669"/>
    <property type="project" value="InterPro"/>
</dbReference>
<keyword evidence="3" id="KW-0813">Transport</keyword>
<dbReference type="Pfam" id="PF07817">
    <property type="entry name" value="GLE1"/>
    <property type="match status" value="1"/>
</dbReference>
<dbReference type="AlphaFoldDB" id="A0A7I8KF77"/>
<evidence type="ECO:0000256" key="4">
    <source>
        <dbReference type="ARBA" id="ARBA00022816"/>
    </source>
</evidence>
<feature type="coiled-coil region" evidence="11">
    <location>
        <begin position="78"/>
        <end position="109"/>
    </location>
</feature>
<dbReference type="PANTHER" id="PTHR12960:SF0">
    <property type="entry name" value="MRNA EXPORT FACTOR GLE1"/>
    <property type="match status" value="1"/>
</dbReference>
<dbReference type="GO" id="GO:0005543">
    <property type="term" value="F:phospholipid binding"/>
    <property type="evidence" value="ECO:0007669"/>
    <property type="project" value="TreeGrafter"/>
</dbReference>
<dbReference type="GO" id="GO:0031369">
    <property type="term" value="F:translation initiation factor binding"/>
    <property type="evidence" value="ECO:0007669"/>
    <property type="project" value="TreeGrafter"/>
</dbReference>
<evidence type="ECO:0000256" key="11">
    <source>
        <dbReference type="SAM" id="Coils"/>
    </source>
</evidence>
<keyword evidence="8" id="KW-0539">Nucleus</keyword>
<sequence>MCISDDDMEDYEKDSEESYEQPLKKGTRFSCPDADFSDSEPSDDELYLERPQICLMDRTNLAESFLTELEREHHLRVKEEIRRKAFALEAELKGENERSLSAIAQLEKQTEMRREMDRRMDKQYQRKIAEALDSHLSLIQRDHEQRSQIEERRIKDDAALEEAKKREKALHEARVYQAKVEAEAQQEAARKAEERQKAALEAARISKAEDQGKEDEKVSKISPGETAKKKIEPPVAISVKTRRHLLTKSSNENWHVMASFRDFEKYQRLIARQLRQITGTVENVRTKSIELSKILKDSRCPYPVSLMVFSKKVLNLCENQGASFDGIAFAVGHVIVRVSAQVPETVDYLLAEFHKACMYTVPQFVQYSKVMNRAKEYQKLIGYREEDGKIESTDSYLDRIESYMKLYGALVQTEAGDVPNPHGLKEGWAWLARFLNVLPVTRFTAVALEAFLKMAGFALLKRYRIQFVKLLNTISARFLPVLKKSQADPEVHRITSKLETYLEKKLYLREPDGRRLEASLSSRVHMA</sequence>
<dbReference type="GO" id="GO:0000822">
    <property type="term" value="F:inositol hexakisphosphate binding"/>
    <property type="evidence" value="ECO:0007669"/>
    <property type="project" value="TreeGrafter"/>
</dbReference>
<dbReference type="InterPro" id="IPR012476">
    <property type="entry name" value="GLE1"/>
</dbReference>
<keyword evidence="5" id="KW-0653">Protein transport</keyword>
<dbReference type="OrthoDB" id="420884at2759"/>
<evidence type="ECO:0000256" key="7">
    <source>
        <dbReference type="ARBA" id="ARBA00023132"/>
    </source>
</evidence>
<evidence type="ECO:0000313" key="13">
    <source>
        <dbReference type="EMBL" id="CAA7395884.1"/>
    </source>
</evidence>
<evidence type="ECO:0000256" key="5">
    <source>
        <dbReference type="ARBA" id="ARBA00022927"/>
    </source>
</evidence>
<keyword evidence="11" id="KW-0175">Coiled coil</keyword>
<keyword evidence="14" id="KW-1185">Reference proteome</keyword>
<feature type="region of interest" description="Disordered" evidence="12">
    <location>
        <begin position="1"/>
        <end position="44"/>
    </location>
</feature>
<evidence type="ECO:0000256" key="6">
    <source>
        <dbReference type="ARBA" id="ARBA00023010"/>
    </source>
</evidence>
<evidence type="ECO:0000256" key="3">
    <source>
        <dbReference type="ARBA" id="ARBA00022448"/>
    </source>
</evidence>
<dbReference type="InterPro" id="IPR038506">
    <property type="entry name" value="GLE1-like_sf"/>
</dbReference>
<dbReference type="Proteomes" id="UP000663760">
    <property type="component" value="Chromosome 5"/>
</dbReference>
<evidence type="ECO:0000256" key="9">
    <source>
        <dbReference type="ARBA" id="ARBA00026227"/>
    </source>
</evidence>
<feature type="compositionally biased region" description="Acidic residues" evidence="12">
    <location>
        <begin position="1"/>
        <end position="19"/>
    </location>
</feature>